<accession>A0A1I6C054</accession>
<dbReference type="GeneID" id="93713186"/>
<evidence type="ECO:0000313" key="1">
    <source>
        <dbReference type="EMBL" id="SFQ86527.1"/>
    </source>
</evidence>
<dbReference type="EMBL" id="FOXX01000019">
    <property type="protein sequence ID" value="SFQ86527.1"/>
    <property type="molecule type" value="Genomic_DNA"/>
</dbReference>
<protein>
    <submittedName>
        <fullName evidence="1">Uncharacterized protein</fullName>
    </submittedName>
</protein>
<keyword evidence="2" id="KW-1185">Reference proteome</keyword>
<name>A0A1I6C054_9BACI</name>
<sequence length="151" mass="17676">MLKKLKSYLMEEQWITALKKLSKEREIKVQPIIQTYILRYIISQGAKDCKIELYRRPDTKIYHTNLDDLEITSDSFNVHTTEGHHISIDNNERTIRTISISPSRLKGSKLTFNMFSHSSSLRKEVNESITKFSVVLPHDWDVLISKAQQQK</sequence>
<gene>
    <name evidence="1" type="ORF">SAMN02745910_04661</name>
</gene>
<reference evidence="1 2" key="1">
    <citation type="submission" date="2016-10" db="EMBL/GenBank/DDBJ databases">
        <authorList>
            <person name="Varghese N."/>
            <person name="Submissions S."/>
        </authorList>
    </citation>
    <scope>NUCLEOTIDE SEQUENCE [LARGE SCALE GENOMIC DNA]</scope>
    <source>
        <strain evidence="1 2">DSM 13796</strain>
    </source>
</reference>
<proteinExistence type="predicted"/>
<evidence type="ECO:0000313" key="2">
    <source>
        <dbReference type="Proteomes" id="UP000182762"/>
    </source>
</evidence>
<dbReference type="Proteomes" id="UP000182762">
    <property type="component" value="Unassembled WGS sequence"/>
</dbReference>
<comment type="caution">
    <text evidence="1">The sequence shown here is derived from an EMBL/GenBank/DDBJ whole genome shotgun (WGS) entry which is preliminary data.</text>
</comment>
<organism evidence="1 2">
    <name type="scientific">Priestia endophytica DSM 13796</name>
    <dbReference type="NCBI Taxonomy" id="1121089"/>
    <lineage>
        <taxon>Bacteria</taxon>
        <taxon>Bacillati</taxon>
        <taxon>Bacillota</taxon>
        <taxon>Bacilli</taxon>
        <taxon>Bacillales</taxon>
        <taxon>Bacillaceae</taxon>
        <taxon>Priestia</taxon>
    </lineage>
</organism>
<dbReference type="RefSeq" id="WP_061802890.1">
    <property type="nucleotide sequence ID" value="NZ_FOXX01000019.1"/>
</dbReference>